<proteinExistence type="predicted"/>
<name>A0A940WSU8_9BACI</name>
<dbReference type="EMBL" id="JAGKSQ010000003">
    <property type="protein sequence ID" value="MBP3951143.1"/>
    <property type="molecule type" value="Genomic_DNA"/>
</dbReference>
<reference evidence="1" key="1">
    <citation type="submission" date="2021-03" db="EMBL/GenBank/DDBJ databases">
        <title>Bacillus suaedae sp. nov., isolated from Suaeda aralocaspica.</title>
        <authorList>
            <person name="Lei R.F.R."/>
        </authorList>
    </citation>
    <scope>NUCLEOTIDE SEQUENCE</scope>
    <source>
        <strain evidence="1">YZJH907-2</strain>
    </source>
</reference>
<keyword evidence="2" id="KW-1185">Reference proteome</keyword>
<accession>A0A940WSU8</accession>
<organism evidence="1 2">
    <name type="scientific">Halalkalibacter suaedae</name>
    <dbReference type="NCBI Taxonomy" id="2822140"/>
    <lineage>
        <taxon>Bacteria</taxon>
        <taxon>Bacillati</taxon>
        <taxon>Bacillota</taxon>
        <taxon>Bacilli</taxon>
        <taxon>Bacillales</taxon>
        <taxon>Bacillaceae</taxon>
        <taxon>Halalkalibacter</taxon>
    </lineage>
</organism>
<dbReference type="RefSeq" id="WP_210597242.1">
    <property type="nucleotide sequence ID" value="NZ_JAGKSQ010000003.1"/>
</dbReference>
<sequence>MDSKNYKNQIKQNNPKPIKENLTTREIKDMMGSNRPTYGRHRGAVRQKN</sequence>
<protein>
    <submittedName>
        <fullName evidence="1">Uncharacterized protein</fullName>
    </submittedName>
</protein>
<dbReference type="AlphaFoldDB" id="A0A940WSU8"/>
<gene>
    <name evidence="1" type="ORF">J7W16_08340</name>
</gene>
<evidence type="ECO:0000313" key="1">
    <source>
        <dbReference type="EMBL" id="MBP3951143.1"/>
    </source>
</evidence>
<dbReference type="Proteomes" id="UP000678228">
    <property type="component" value="Unassembled WGS sequence"/>
</dbReference>
<comment type="caution">
    <text evidence="1">The sequence shown here is derived from an EMBL/GenBank/DDBJ whole genome shotgun (WGS) entry which is preliminary data.</text>
</comment>
<evidence type="ECO:0000313" key="2">
    <source>
        <dbReference type="Proteomes" id="UP000678228"/>
    </source>
</evidence>